<organism evidence="1 2">
    <name type="scientific">Mesorhizobium onobrychidis</name>
    <dbReference type="NCBI Taxonomy" id="2775404"/>
    <lineage>
        <taxon>Bacteria</taxon>
        <taxon>Pseudomonadati</taxon>
        <taxon>Pseudomonadota</taxon>
        <taxon>Alphaproteobacteria</taxon>
        <taxon>Hyphomicrobiales</taxon>
        <taxon>Phyllobacteriaceae</taxon>
        <taxon>Mesorhizobium</taxon>
    </lineage>
</organism>
<keyword evidence="2" id="KW-1185">Reference proteome</keyword>
<accession>A0ABY5R771</accession>
<proteinExistence type="predicted"/>
<gene>
    <name evidence="1" type="ORF">IHQ72_35525</name>
</gene>
<dbReference type="EMBL" id="CP062230">
    <property type="protein sequence ID" value="UVC19375.1"/>
    <property type="molecule type" value="Genomic_DNA"/>
</dbReference>
<evidence type="ECO:0000313" key="2">
    <source>
        <dbReference type="Proteomes" id="UP001058098"/>
    </source>
</evidence>
<evidence type="ECO:0000313" key="1">
    <source>
        <dbReference type="EMBL" id="UVC19375.1"/>
    </source>
</evidence>
<dbReference type="Proteomes" id="UP001058098">
    <property type="component" value="Plasmid pOM4"/>
</dbReference>
<name>A0ABY5R771_9HYPH</name>
<reference evidence="1" key="1">
    <citation type="submission" date="2020-09" db="EMBL/GenBank/DDBJ databases">
        <title>Rhizobia associated with sainfoin plants.</title>
        <authorList>
            <person name="Asharfi S."/>
            <person name="Kuzmanovic N."/>
            <person name="Bunk B."/>
            <person name="Sproeer C."/>
            <person name="Becker M."/>
            <person name="Thuenen T."/>
        </authorList>
    </citation>
    <scope>NUCLEOTIDE SEQUENCE</scope>
    <source>
        <strain evidence="1">OM4</strain>
        <plasmid evidence="1">pOM4</plasmid>
    </source>
</reference>
<sequence>MKMHWTKERITALTQQGRYDLWNNANRLGAEDLVRMIEECGLAYTDPKGLKLDTPVGREMAKIVNSPQGVAAAIGATNQGLPALAAIDPLLKAALEDKYAKTYEATIQAGYLVTKMMQKNGYQKTGRQGSLIGCVAKSGEIFTLIK</sequence>
<protein>
    <submittedName>
        <fullName evidence="1">Uncharacterized protein</fullName>
    </submittedName>
</protein>
<keyword evidence="1" id="KW-0614">Plasmid</keyword>
<dbReference type="RefSeq" id="WP_258124241.1">
    <property type="nucleotide sequence ID" value="NZ_CP062230.1"/>
</dbReference>
<geneLocation type="plasmid" evidence="1 2">
    <name>pOM4</name>
</geneLocation>